<accession>A0A453MVA5</accession>
<sequence>QDITESDWTRLEHYASTGERVEVELINCSAKGFVVSLDSMIGFLPYRNLATKWKFLAFETWLRRKGGDPSLYKQSMSMEEGSEVSDRSIEPESVSEVAHQDQGTLQSRLKFEELLRTYDEEKSKFLSSFIGQRLRVSVVLADRNSKRLFFSMRPKESDELIQKRKSLMARLNVGDIVTCTIKRFVYFGIFVEVEGVPALIQQWEVSWDETLDPSVSYRIGQVVDAKVIQLDFNNSRIFLSLKD</sequence>
<evidence type="ECO:0000313" key="2">
    <source>
        <dbReference type="EnsemblPlants" id="AET6Gv20103000.17"/>
    </source>
</evidence>
<dbReference type="Gramene" id="AET6Gv20103000.17">
    <property type="protein sequence ID" value="AET6Gv20103000.17"/>
    <property type="gene ID" value="AET6Gv20103000"/>
</dbReference>
<reference evidence="2" key="3">
    <citation type="journal article" date="2017" name="Nature">
        <title>Genome sequence of the progenitor of the wheat D genome Aegilops tauschii.</title>
        <authorList>
            <person name="Luo M.C."/>
            <person name="Gu Y.Q."/>
            <person name="Puiu D."/>
            <person name="Wang H."/>
            <person name="Twardziok S.O."/>
            <person name="Deal K.R."/>
            <person name="Huo N."/>
            <person name="Zhu T."/>
            <person name="Wang L."/>
            <person name="Wang Y."/>
            <person name="McGuire P.E."/>
            <person name="Liu S."/>
            <person name="Long H."/>
            <person name="Ramasamy R.K."/>
            <person name="Rodriguez J.C."/>
            <person name="Van S.L."/>
            <person name="Yuan L."/>
            <person name="Wang Z."/>
            <person name="Xia Z."/>
            <person name="Xiao L."/>
            <person name="Anderson O.D."/>
            <person name="Ouyang S."/>
            <person name="Liang Y."/>
            <person name="Zimin A.V."/>
            <person name="Pertea G."/>
            <person name="Qi P."/>
            <person name="Bennetzen J.L."/>
            <person name="Dai X."/>
            <person name="Dawson M.W."/>
            <person name="Muller H.G."/>
            <person name="Kugler K."/>
            <person name="Rivarola-Duarte L."/>
            <person name="Spannagl M."/>
            <person name="Mayer K.F.X."/>
            <person name="Lu F.H."/>
            <person name="Bevan M.W."/>
            <person name="Leroy P."/>
            <person name="Li P."/>
            <person name="You F.M."/>
            <person name="Sun Q."/>
            <person name="Liu Z."/>
            <person name="Lyons E."/>
            <person name="Wicker T."/>
            <person name="Salzberg S.L."/>
            <person name="Devos K.M."/>
            <person name="Dvorak J."/>
        </authorList>
    </citation>
    <scope>NUCLEOTIDE SEQUENCE [LARGE SCALE GENOMIC DNA]</scope>
    <source>
        <strain evidence="2">cv. AL8/78</strain>
    </source>
</reference>
<name>A0A453MVA5_AEGTS</name>
<evidence type="ECO:0000259" key="1">
    <source>
        <dbReference type="PROSITE" id="PS50126"/>
    </source>
</evidence>
<reference evidence="2" key="5">
    <citation type="journal article" date="2021" name="G3 (Bethesda)">
        <title>Aegilops tauschii genome assembly Aet v5.0 features greater sequence contiguity and improved annotation.</title>
        <authorList>
            <person name="Wang L."/>
            <person name="Zhu T."/>
            <person name="Rodriguez J.C."/>
            <person name="Deal K.R."/>
            <person name="Dubcovsky J."/>
            <person name="McGuire P.E."/>
            <person name="Lux T."/>
            <person name="Spannagl M."/>
            <person name="Mayer K.F.X."/>
            <person name="Baldrich P."/>
            <person name="Meyers B.C."/>
            <person name="Huo N."/>
            <person name="Gu Y.Q."/>
            <person name="Zhou H."/>
            <person name="Devos K.M."/>
            <person name="Bennetzen J.L."/>
            <person name="Unver T."/>
            <person name="Budak H."/>
            <person name="Gulick P.J."/>
            <person name="Galiba G."/>
            <person name="Kalapos B."/>
            <person name="Nelson D.R."/>
            <person name="Li P."/>
            <person name="You F.M."/>
            <person name="Luo M.C."/>
            <person name="Dvorak J."/>
        </authorList>
    </citation>
    <scope>NUCLEOTIDE SEQUENCE [LARGE SCALE GENOMIC DNA]</scope>
    <source>
        <strain evidence="2">cv. AL8/78</strain>
    </source>
</reference>
<dbReference type="EnsemblPlants" id="AET6Gv20103000.17">
    <property type="protein sequence ID" value="AET6Gv20103000.17"/>
    <property type="gene ID" value="AET6Gv20103000"/>
</dbReference>
<dbReference type="Pfam" id="PF00575">
    <property type="entry name" value="S1"/>
    <property type="match status" value="1"/>
</dbReference>
<dbReference type="InterPro" id="IPR012340">
    <property type="entry name" value="NA-bd_OB-fold"/>
</dbReference>
<proteinExistence type="predicted"/>
<dbReference type="Proteomes" id="UP000015105">
    <property type="component" value="Chromosome 6D"/>
</dbReference>
<dbReference type="SUPFAM" id="SSF50249">
    <property type="entry name" value="Nucleic acid-binding proteins"/>
    <property type="match status" value="1"/>
</dbReference>
<dbReference type="InterPro" id="IPR003029">
    <property type="entry name" value="S1_domain"/>
</dbReference>
<reference evidence="3" key="2">
    <citation type="journal article" date="2017" name="Nat. Plants">
        <title>The Aegilops tauschii genome reveals multiple impacts of transposons.</title>
        <authorList>
            <person name="Zhao G."/>
            <person name="Zou C."/>
            <person name="Li K."/>
            <person name="Wang K."/>
            <person name="Li T."/>
            <person name="Gao L."/>
            <person name="Zhang X."/>
            <person name="Wang H."/>
            <person name="Yang Z."/>
            <person name="Liu X."/>
            <person name="Jiang W."/>
            <person name="Mao L."/>
            <person name="Kong X."/>
            <person name="Jiao Y."/>
            <person name="Jia J."/>
        </authorList>
    </citation>
    <scope>NUCLEOTIDE SEQUENCE [LARGE SCALE GENOMIC DNA]</scope>
    <source>
        <strain evidence="3">cv. AL8/78</strain>
    </source>
</reference>
<feature type="domain" description="S1 motif" evidence="1">
    <location>
        <begin position="174"/>
        <end position="242"/>
    </location>
</feature>
<evidence type="ECO:0000313" key="3">
    <source>
        <dbReference type="Proteomes" id="UP000015105"/>
    </source>
</evidence>
<dbReference type="SMART" id="SM00316">
    <property type="entry name" value="S1"/>
    <property type="match status" value="2"/>
</dbReference>
<keyword evidence="3" id="KW-1185">Reference proteome</keyword>
<dbReference type="Gene3D" id="2.40.50.140">
    <property type="entry name" value="Nucleic acid-binding proteins"/>
    <property type="match status" value="1"/>
</dbReference>
<organism evidence="2 3">
    <name type="scientific">Aegilops tauschii subsp. strangulata</name>
    <name type="common">Goatgrass</name>
    <dbReference type="NCBI Taxonomy" id="200361"/>
    <lineage>
        <taxon>Eukaryota</taxon>
        <taxon>Viridiplantae</taxon>
        <taxon>Streptophyta</taxon>
        <taxon>Embryophyta</taxon>
        <taxon>Tracheophyta</taxon>
        <taxon>Spermatophyta</taxon>
        <taxon>Magnoliopsida</taxon>
        <taxon>Liliopsida</taxon>
        <taxon>Poales</taxon>
        <taxon>Poaceae</taxon>
        <taxon>BOP clade</taxon>
        <taxon>Pooideae</taxon>
        <taxon>Triticodae</taxon>
        <taxon>Triticeae</taxon>
        <taxon>Triticinae</taxon>
        <taxon>Aegilops</taxon>
    </lineage>
</organism>
<dbReference type="PROSITE" id="PS50126">
    <property type="entry name" value="S1"/>
    <property type="match status" value="1"/>
</dbReference>
<dbReference type="PANTHER" id="PTHR47600:SF1">
    <property type="entry name" value="NUCLEIC ACID-BINDING, OB-FOLD-LIKE PROTEIN"/>
    <property type="match status" value="1"/>
</dbReference>
<reference evidence="3" key="1">
    <citation type="journal article" date="2014" name="Science">
        <title>Ancient hybridizations among the ancestral genomes of bread wheat.</title>
        <authorList>
            <consortium name="International Wheat Genome Sequencing Consortium,"/>
            <person name="Marcussen T."/>
            <person name="Sandve S.R."/>
            <person name="Heier L."/>
            <person name="Spannagl M."/>
            <person name="Pfeifer M."/>
            <person name="Jakobsen K.S."/>
            <person name="Wulff B.B."/>
            <person name="Steuernagel B."/>
            <person name="Mayer K.F."/>
            <person name="Olsen O.A."/>
        </authorList>
    </citation>
    <scope>NUCLEOTIDE SEQUENCE [LARGE SCALE GENOMIC DNA]</scope>
    <source>
        <strain evidence="3">cv. AL8/78</strain>
    </source>
</reference>
<dbReference type="AlphaFoldDB" id="A0A453MVA5"/>
<dbReference type="GO" id="GO:0003676">
    <property type="term" value="F:nucleic acid binding"/>
    <property type="evidence" value="ECO:0007669"/>
    <property type="project" value="InterPro"/>
</dbReference>
<protein>
    <recommendedName>
        <fullName evidence="1">S1 motif domain-containing protein</fullName>
    </recommendedName>
</protein>
<dbReference type="PANTHER" id="PTHR47600">
    <property type="entry name" value="NUCLEIC ACID-BINDING, OB-FOLD-LIKE PROTEIN"/>
    <property type="match status" value="1"/>
</dbReference>
<reference evidence="2" key="4">
    <citation type="submission" date="2019-03" db="UniProtKB">
        <authorList>
            <consortium name="EnsemblPlants"/>
        </authorList>
    </citation>
    <scope>IDENTIFICATION</scope>
</reference>